<feature type="compositionally biased region" description="Low complexity" evidence="1">
    <location>
        <begin position="300"/>
        <end position="312"/>
    </location>
</feature>
<dbReference type="Pfam" id="PF10977">
    <property type="entry name" value="DUF2797"/>
    <property type="match status" value="1"/>
</dbReference>
<gene>
    <name evidence="2" type="ORF">FHX71_003156</name>
</gene>
<name>A0A7W3JAJ1_9MICO</name>
<comment type="caution">
    <text evidence="2">The sequence shown here is derived from an EMBL/GenBank/DDBJ whole genome shotgun (WGS) entry which is preliminary data.</text>
</comment>
<dbReference type="RefSeq" id="WP_312877063.1">
    <property type="nucleotide sequence ID" value="NZ_BAAATF010000003.1"/>
</dbReference>
<evidence type="ECO:0000313" key="3">
    <source>
        <dbReference type="Proteomes" id="UP000540568"/>
    </source>
</evidence>
<dbReference type="InterPro" id="IPR021246">
    <property type="entry name" value="DUF2797"/>
</dbReference>
<evidence type="ECO:0000256" key="1">
    <source>
        <dbReference type="SAM" id="MobiDB-lite"/>
    </source>
</evidence>
<accession>A0A7W3JAJ1</accession>
<dbReference type="EMBL" id="JACGWV010000001">
    <property type="protein sequence ID" value="MBA8809214.1"/>
    <property type="molecule type" value="Genomic_DNA"/>
</dbReference>
<evidence type="ECO:0000313" key="2">
    <source>
        <dbReference type="EMBL" id="MBA8809214.1"/>
    </source>
</evidence>
<protein>
    <recommendedName>
        <fullName evidence="4">DUF2797 domain-containing protein</fullName>
    </recommendedName>
</protein>
<proteinExistence type="predicted"/>
<organism evidence="2 3">
    <name type="scientific">Promicromonospora sukumoe</name>
    <dbReference type="NCBI Taxonomy" id="88382"/>
    <lineage>
        <taxon>Bacteria</taxon>
        <taxon>Bacillati</taxon>
        <taxon>Actinomycetota</taxon>
        <taxon>Actinomycetes</taxon>
        <taxon>Micrococcales</taxon>
        <taxon>Promicromonosporaceae</taxon>
        <taxon>Promicromonospora</taxon>
    </lineage>
</organism>
<evidence type="ECO:0008006" key="4">
    <source>
        <dbReference type="Google" id="ProtNLM"/>
    </source>
</evidence>
<reference evidence="2 3" key="1">
    <citation type="submission" date="2020-07" db="EMBL/GenBank/DDBJ databases">
        <title>Sequencing the genomes of 1000 actinobacteria strains.</title>
        <authorList>
            <person name="Klenk H.-P."/>
        </authorList>
    </citation>
    <scope>NUCLEOTIDE SEQUENCE [LARGE SCALE GENOMIC DNA]</scope>
    <source>
        <strain evidence="2 3">DSM 44121</strain>
    </source>
</reference>
<feature type="region of interest" description="Disordered" evidence="1">
    <location>
        <begin position="293"/>
        <end position="325"/>
    </location>
</feature>
<dbReference type="AlphaFoldDB" id="A0A7W3JAJ1"/>
<dbReference type="Proteomes" id="UP000540568">
    <property type="component" value="Unassembled WGS sequence"/>
</dbReference>
<sequence length="325" mass="33544">MSDARTPPRTTPPAWRPTGLNWSDGGAALEWLSPAGATRSSTLDVGARLGLTVGADRRCLGLWWDGRRVPCVAGSRIDAAAKSGQCESCAAIARTRSVATDTTLDDPREFRVYLAHHGSVVKAGITASARGQNRLLEQGALSSLFLSAGTLVSARRCESLLTAALGLPQQVHTARKRLARWAPGTTASRAAELTAVVGRAAALDWPPGQAWDPTEPADHAPAYGLPETGLAPARQLDPLRPGTTVTGEVICRIGRDLYLRTPGLGESGPGAPDSAASGGVVLVDTGLLDGWDLTRADPEVPGTASASPVAAPGGTGPGTEQDALF</sequence>
<keyword evidence="3" id="KW-1185">Reference proteome</keyword>